<dbReference type="InterPro" id="IPR036834">
    <property type="entry name" value="Bcl-2-like_sf"/>
</dbReference>
<feature type="compositionally biased region" description="Basic and acidic residues" evidence="3">
    <location>
        <begin position="288"/>
        <end position="301"/>
    </location>
</feature>
<accession>A0A8U0Q4H7</accession>
<feature type="compositionally biased region" description="Basic and acidic residues" evidence="3">
    <location>
        <begin position="188"/>
        <end position="200"/>
    </location>
</feature>
<dbReference type="RefSeq" id="XP_038835204.1">
    <property type="nucleotide sequence ID" value="XM_038979276.1"/>
</dbReference>
<dbReference type="PANTHER" id="PTHR14965:SF2">
    <property type="entry name" value="BCL-2-LIKE PROTEIN 12"/>
    <property type="match status" value="1"/>
</dbReference>
<organism evidence="4 5">
    <name type="scientific">Salvelinus namaycush</name>
    <name type="common">Lake trout</name>
    <name type="synonym">Salmo namaycush</name>
    <dbReference type="NCBI Taxonomy" id="8040"/>
    <lineage>
        <taxon>Eukaryota</taxon>
        <taxon>Metazoa</taxon>
        <taxon>Chordata</taxon>
        <taxon>Craniata</taxon>
        <taxon>Vertebrata</taxon>
        <taxon>Euteleostomi</taxon>
        <taxon>Actinopterygii</taxon>
        <taxon>Neopterygii</taxon>
        <taxon>Teleostei</taxon>
        <taxon>Protacanthopterygii</taxon>
        <taxon>Salmoniformes</taxon>
        <taxon>Salmonidae</taxon>
        <taxon>Salmoninae</taxon>
        <taxon>Salvelinus</taxon>
    </lineage>
</organism>
<dbReference type="KEGG" id="snh:120032989"/>
<keyword evidence="4" id="KW-1185">Reference proteome</keyword>
<name>A0A8U0Q4H7_SALNM</name>
<dbReference type="Proteomes" id="UP000808372">
    <property type="component" value="Chromosome 3"/>
</dbReference>
<proteinExistence type="predicted"/>
<dbReference type="CTD" id="83596"/>
<keyword evidence="1" id="KW-0597">Phosphoprotein</keyword>
<evidence type="ECO:0000313" key="4">
    <source>
        <dbReference type="Proteomes" id="UP000808372"/>
    </source>
</evidence>
<evidence type="ECO:0000256" key="3">
    <source>
        <dbReference type="SAM" id="MobiDB-lite"/>
    </source>
</evidence>
<feature type="compositionally biased region" description="Basic and acidic residues" evidence="3">
    <location>
        <begin position="159"/>
        <end position="176"/>
    </location>
</feature>
<dbReference type="OrthoDB" id="9948760at2759"/>
<evidence type="ECO:0000256" key="1">
    <source>
        <dbReference type="ARBA" id="ARBA00022553"/>
    </source>
</evidence>
<reference evidence="5" key="1">
    <citation type="submission" date="2025-08" db="UniProtKB">
        <authorList>
            <consortium name="RefSeq"/>
        </authorList>
    </citation>
    <scope>IDENTIFICATION</scope>
    <source>
        <tissue evidence="5">White muscle</tissue>
    </source>
</reference>
<dbReference type="PANTHER" id="PTHR14965">
    <property type="entry name" value="SI:CH73-248E21.1"/>
    <property type="match status" value="1"/>
</dbReference>
<evidence type="ECO:0000313" key="5">
    <source>
        <dbReference type="RefSeq" id="XP_038835204.1"/>
    </source>
</evidence>
<dbReference type="GeneID" id="120032989"/>
<feature type="region of interest" description="Disordered" evidence="3">
    <location>
        <begin position="149"/>
        <end position="372"/>
    </location>
</feature>
<sequence length="494" mass="53989">MSADALNPTSPNPSVMSTDALNPTSPNPSVMSTDALNPTSPNPSVMSTDALNPTSPNPSVMSTDALNPTSPNPSVMSTDALNPTSPNPSVMSTDALNPTSPNPSVMSTDALNPTSPNPSVSSISLVEIKADTRLVLKAFLRSALSNPSAERLGTVGGSYKDHNKYSAKESRKRPDNGWDSLDEAISSVEEKKHGLKDLIKRRLQPRPSNLPLRRSAKDSGADQTQNGGSLEKDGRPNRTNPGLPGFFRDQLEEDVRFPSMSDEGNDPKQQKKAKKLKSQISSFFSIKKKPEKDKDKDETRLQRPSTLTIGVGPVPGAPVISPTHPPEFYEEVADTLDRIAQRSHSMKRPQRSSPRPSPATTPVKPPPEPDKEEMVRQLVQVLSMEGDAINYKIQSDPFLRFTLNRLSYPSFAKLLDTFASQEQATPSPLPPPSSSPTLRRVAVTMEVSRRVVTATGMQRMQGYAERYMENFAPWVKSHGGWESIVQLEEILECD</sequence>
<dbReference type="GO" id="GO:0006915">
    <property type="term" value="P:apoptotic process"/>
    <property type="evidence" value="ECO:0007669"/>
    <property type="project" value="UniProtKB-KW"/>
</dbReference>
<protein>
    <submittedName>
        <fullName evidence="5">Sporozoite surface protein 2</fullName>
    </submittedName>
</protein>
<feature type="compositionally biased region" description="Pro residues" evidence="3">
    <location>
        <begin position="355"/>
        <end position="366"/>
    </location>
</feature>
<dbReference type="SUPFAM" id="SSF56854">
    <property type="entry name" value="Bcl-2 inhibitors of programmed cell death"/>
    <property type="match status" value="1"/>
</dbReference>
<feature type="compositionally biased region" description="Polar residues" evidence="3">
    <location>
        <begin position="7"/>
        <end position="121"/>
    </location>
</feature>
<evidence type="ECO:0000256" key="2">
    <source>
        <dbReference type="ARBA" id="ARBA00022703"/>
    </source>
</evidence>
<keyword evidence="2" id="KW-0053">Apoptosis</keyword>
<gene>
    <name evidence="5" type="primary">bcl2l12</name>
</gene>
<feature type="region of interest" description="Disordered" evidence="3">
    <location>
        <begin position="1"/>
        <end position="121"/>
    </location>
</feature>
<dbReference type="AlphaFoldDB" id="A0A8U0Q4H7"/>
<dbReference type="GO" id="GO:2001236">
    <property type="term" value="P:regulation of extrinsic apoptotic signaling pathway"/>
    <property type="evidence" value="ECO:0007669"/>
    <property type="project" value="TreeGrafter"/>
</dbReference>